<dbReference type="SUPFAM" id="SSF53623">
    <property type="entry name" value="MurD-like peptide ligases, catalytic domain"/>
    <property type="match status" value="1"/>
</dbReference>
<dbReference type="InterPro" id="IPR005762">
    <property type="entry name" value="MurD"/>
</dbReference>
<evidence type="ECO:0000256" key="2">
    <source>
        <dbReference type="ARBA" id="ARBA00004752"/>
    </source>
</evidence>
<evidence type="ECO:0000313" key="12">
    <source>
        <dbReference type="Proteomes" id="UP001516472"/>
    </source>
</evidence>
<dbReference type="HAMAP" id="MF_00639">
    <property type="entry name" value="MurD"/>
    <property type="match status" value="1"/>
</dbReference>
<dbReference type="Proteomes" id="UP001516472">
    <property type="component" value="Unassembled WGS sequence"/>
</dbReference>
<evidence type="ECO:0000256" key="3">
    <source>
        <dbReference type="ARBA" id="ARBA00022490"/>
    </source>
</evidence>
<name>A0ABR9PPZ8_9BACT</name>
<dbReference type="InterPro" id="IPR013221">
    <property type="entry name" value="Mur_ligase_cen"/>
</dbReference>
<keyword evidence="7 8" id="KW-0133">Cell shape</keyword>
<keyword evidence="5 7" id="KW-0547">Nucleotide-binding</keyword>
<dbReference type="SUPFAM" id="SSF51984">
    <property type="entry name" value="MurCD N-terminal domain"/>
    <property type="match status" value="1"/>
</dbReference>
<comment type="function">
    <text evidence="7 8">Cell wall formation. Catalyzes the addition of glutamate to the nucleotide precursor UDP-N-acetylmuramoyl-L-alanine (UMA).</text>
</comment>
<keyword evidence="7 8" id="KW-0131">Cell cycle</keyword>
<dbReference type="Pfam" id="PF02875">
    <property type="entry name" value="Mur_ligase_C"/>
    <property type="match status" value="1"/>
</dbReference>
<reference evidence="11 12" key="1">
    <citation type="submission" date="2020-02" db="EMBL/GenBank/DDBJ databases">
        <authorList>
            <person name="Babadi Z.K."/>
            <person name="Risdian C."/>
            <person name="Ebrahimipour G.H."/>
            <person name="Wink J."/>
        </authorList>
    </citation>
    <scope>NUCLEOTIDE SEQUENCE [LARGE SCALE GENOMIC DNA]</scope>
    <source>
        <strain evidence="11 12">ZKHCc1 1396</strain>
    </source>
</reference>
<dbReference type="InterPro" id="IPR036565">
    <property type="entry name" value="Mur-like_cat_sf"/>
</dbReference>
<dbReference type="Gene3D" id="3.90.190.20">
    <property type="entry name" value="Mur ligase, C-terminal domain"/>
    <property type="match status" value="1"/>
</dbReference>
<evidence type="ECO:0000256" key="6">
    <source>
        <dbReference type="ARBA" id="ARBA00022840"/>
    </source>
</evidence>
<keyword evidence="6 7" id="KW-0067">ATP-binding</keyword>
<keyword evidence="4 7" id="KW-0436">Ligase</keyword>
<dbReference type="SUPFAM" id="SSF53244">
    <property type="entry name" value="MurD-like peptide ligases, peptide-binding domain"/>
    <property type="match status" value="1"/>
</dbReference>
<feature type="domain" description="Mur ligase central" evidence="10">
    <location>
        <begin position="121"/>
        <end position="303"/>
    </location>
</feature>
<evidence type="ECO:0000259" key="9">
    <source>
        <dbReference type="Pfam" id="PF02875"/>
    </source>
</evidence>
<evidence type="ECO:0000256" key="5">
    <source>
        <dbReference type="ARBA" id="ARBA00022741"/>
    </source>
</evidence>
<sequence>MNASLSGRKVAVFGLAKSGVAALRLLLQHGAKVTALDARSEDALGDVAKELHANGVTLVTGATPAGLLTRQDLVVVSPGVPLSLPELEVARTSGVPVWGEVELAWRVMELAPGGAPRFLGITGTNGKSTTTALTGELYARGGQRTFVGGNLGRPLAEAAMAPGDWDALVVELSSFQLEGIHELRPYGAALLNLTPDHLDRYANQGEYGSAKARIFMNQHAGGDFAVVNADDAAVMTLAASARVPVYGFSVTGRPVVDAPALAGLAVMQDGGFRLDFSGEDFTLQNRALRGAHNVQNAMAATLLARLGGVSRDAVQAGLDGYPGLPHRLESVRVLDGVEWVNDSKATNVDSVLVALKAFTGDVWLIAGGKGKGAPYAPMVEAGHGKVKGVLTLGQDADALARAYANEAPVHACGTLDAAVAKARALAAAGDTVLLSPACASYDQFKNFEDRGDTFKRLVGAL</sequence>
<dbReference type="EMBL" id="JAAIYO010000004">
    <property type="protein sequence ID" value="MBE4750003.1"/>
    <property type="molecule type" value="Genomic_DNA"/>
</dbReference>
<dbReference type="Gene3D" id="3.40.50.720">
    <property type="entry name" value="NAD(P)-binding Rossmann-like Domain"/>
    <property type="match status" value="1"/>
</dbReference>
<comment type="caution">
    <text evidence="11">The sequence shown here is derived from an EMBL/GenBank/DDBJ whole genome shotgun (WGS) entry which is preliminary data.</text>
</comment>
<protein>
    <recommendedName>
        <fullName evidence="7 8">UDP-N-acetylmuramoylalanine--D-glutamate ligase</fullName>
        <ecNumber evidence="7 8">6.3.2.9</ecNumber>
    </recommendedName>
    <alternativeName>
        <fullName evidence="7">D-glutamic acid-adding enzyme</fullName>
    </alternativeName>
    <alternativeName>
        <fullName evidence="7">UDP-N-acetylmuramoyl-L-alanyl-D-glutamate synthetase</fullName>
    </alternativeName>
</protein>
<evidence type="ECO:0000259" key="10">
    <source>
        <dbReference type="Pfam" id="PF08245"/>
    </source>
</evidence>
<comment type="pathway">
    <text evidence="2 7 8">Cell wall biogenesis; peptidoglycan biosynthesis.</text>
</comment>
<keyword evidence="7 8" id="KW-0573">Peptidoglycan synthesis</keyword>
<feature type="binding site" evidence="7">
    <location>
        <begin position="123"/>
        <end position="129"/>
    </location>
    <ligand>
        <name>ATP</name>
        <dbReference type="ChEBI" id="CHEBI:30616"/>
    </ligand>
</feature>
<evidence type="ECO:0000256" key="7">
    <source>
        <dbReference type="HAMAP-Rule" id="MF_00639"/>
    </source>
</evidence>
<dbReference type="Pfam" id="PF08245">
    <property type="entry name" value="Mur_ligase_M"/>
    <property type="match status" value="1"/>
</dbReference>
<proteinExistence type="inferred from homology"/>
<gene>
    <name evidence="7 11" type="primary">murD</name>
    <name evidence="11" type="ORF">G4177_17705</name>
</gene>
<dbReference type="GO" id="GO:0008764">
    <property type="term" value="F:UDP-N-acetylmuramoylalanine-D-glutamate ligase activity"/>
    <property type="evidence" value="ECO:0007669"/>
    <property type="project" value="UniProtKB-EC"/>
</dbReference>
<keyword evidence="12" id="KW-1185">Reference proteome</keyword>
<comment type="catalytic activity">
    <reaction evidence="7 8">
        <text>UDP-N-acetyl-alpha-D-muramoyl-L-alanine + D-glutamate + ATP = UDP-N-acetyl-alpha-D-muramoyl-L-alanyl-D-glutamate + ADP + phosphate + H(+)</text>
        <dbReference type="Rhea" id="RHEA:16429"/>
        <dbReference type="ChEBI" id="CHEBI:15378"/>
        <dbReference type="ChEBI" id="CHEBI:29986"/>
        <dbReference type="ChEBI" id="CHEBI:30616"/>
        <dbReference type="ChEBI" id="CHEBI:43474"/>
        <dbReference type="ChEBI" id="CHEBI:83898"/>
        <dbReference type="ChEBI" id="CHEBI:83900"/>
        <dbReference type="ChEBI" id="CHEBI:456216"/>
        <dbReference type="EC" id="6.3.2.9"/>
    </reaction>
</comment>
<dbReference type="RefSeq" id="WP_193349459.1">
    <property type="nucleotide sequence ID" value="NZ_CBCSIP010000178.1"/>
</dbReference>
<dbReference type="Gene3D" id="3.40.1190.10">
    <property type="entry name" value="Mur-like, catalytic domain"/>
    <property type="match status" value="1"/>
</dbReference>
<dbReference type="PANTHER" id="PTHR43692">
    <property type="entry name" value="UDP-N-ACETYLMURAMOYLALANINE--D-GLUTAMATE LIGASE"/>
    <property type="match status" value="1"/>
</dbReference>
<comment type="similarity">
    <text evidence="7">Belongs to the MurCDEF family.</text>
</comment>
<evidence type="ECO:0000256" key="8">
    <source>
        <dbReference type="RuleBase" id="RU003664"/>
    </source>
</evidence>
<keyword evidence="7 8" id="KW-0961">Cell wall biogenesis/degradation</keyword>
<organism evidence="11 12">
    <name type="scientific">Corallococcus soli</name>
    <dbReference type="NCBI Taxonomy" id="2710757"/>
    <lineage>
        <taxon>Bacteria</taxon>
        <taxon>Pseudomonadati</taxon>
        <taxon>Myxococcota</taxon>
        <taxon>Myxococcia</taxon>
        <taxon>Myxococcales</taxon>
        <taxon>Cystobacterineae</taxon>
        <taxon>Myxococcaceae</taxon>
        <taxon>Corallococcus</taxon>
    </lineage>
</organism>
<feature type="domain" description="Mur ligase C-terminal" evidence="9">
    <location>
        <begin position="326"/>
        <end position="438"/>
    </location>
</feature>
<dbReference type="EC" id="6.3.2.9" evidence="7 8"/>
<dbReference type="PANTHER" id="PTHR43692:SF1">
    <property type="entry name" value="UDP-N-ACETYLMURAMOYLALANINE--D-GLUTAMATE LIGASE"/>
    <property type="match status" value="1"/>
</dbReference>
<keyword evidence="7 8" id="KW-0132">Cell division</keyword>
<accession>A0ABR9PPZ8</accession>
<dbReference type="InterPro" id="IPR036615">
    <property type="entry name" value="Mur_ligase_C_dom_sf"/>
</dbReference>
<evidence type="ECO:0000313" key="11">
    <source>
        <dbReference type="EMBL" id="MBE4750003.1"/>
    </source>
</evidence>
<comment type="subcellular location">
    <subcellularLocation>
        <location evidence="1 7 8">Cytoplasm</location>
    </subcellularLocation>
</comment>
<dbReference type="NCBIfam" id="TIGR01087">
    <property type="entry name" value="murD"/>
    <property type="match status" value="1"/>
</dbReference>
<keyword evidence="3 7" id="KW-0963">Cytoplasm</keyword>
<dbReference type="InterPro" id="IPR004101">
    <property type="entry name" value="Mur_ligase_C"/>
</dbReference>
<dbReference type="Pfam" id="PF21799">
    <property type="entry name" value="MurD-like_N"/>
    <property type="match status" value="1"/>
</dbReference>
<evidence type="ECO:0000256" key="4">
    <source>
        <dbReference type="ARBA" id="ARBA00022598"/>
    </source>
</evidence>
<evidence type="ECO:0000256" key="1">
    <source>
        <dbReference type="ARBA" id="ARBA00004496"/>
    </source>
</evidence>